<protein>
    <submittedName>
        <fullName evidence="2">Acidic leucine-rich nuclear phosphoprotein 32-related protein</fullName>
    </submittedName>
</protein>
<gene>
    <name evidence="2" type="ORF">Sradi_0927700</name>
</gene>
<organism evidence="2">
    <name type="scientific">Sesamum radiatum</name>
    <name type="common">Black benniseed</name>
    <dbReference type="NCBI Taxonomy" id="300843"/>
    <lineage>
        <taxon>Eukaryota</taxon>
        <taxon>Viridiplantae</taxon>
        <taxon>Streptophyta</taxon>
        <taxon>Embryophyta</taxon>
        <taxon>Tracheophyta</taxon>
        <taxon>Spermatophyta</taxon>
        <taxon>Magnoliopsida</taxon>
        <taxon>eudicotyledons</taxon>
        <taxon>Gunneridae</taxon>
        <taxon>Pentapetalae</taxon>
        <taxon>asterids</taxon>
        <taxon>lamiids</taxon>
        <taxon>Lamiales</taxon>
        <taxon>Pedaliaceae</taxon>
        <taxon>Sesamum</taxon>
    </lineage>
</organism>
<reference evidence="2" key="1">
    <citation type="submission" date="2020-06" db="EMBL/GenBank/DDBJ databases">
        <authorList>
            <person name="Li T."/>
            <person name="Hu X."/>
            <person name="Zhang T."/>
            <person name="Song X."/>
            <person name="Zhang H."/>
            <person name="Dai N."/>
            <person name="Sheng W."/>
            <person name="Hou X."/>
            <person name="Wei L."/>
        </authorList>
    </citation>
    <scope>NUCLEOTIDE SEQUENCE</scope>
    <source>
        <strain evidence="2">G02</strain>
        <tissue evidence="2">Leaf</tissue>
    </source>
</reference>
<evidence type="ECO:0000256" key="1">
    <source>
        <dbReference type="SAM" id="Phobius"/>
    </source>
</evidence>
<keyword evidence="1" id="KW-0812">Transmembrane</keyword>
<reference evidence="2" key="2">
    <citation type="journal article" date="2024" name="Plant">
        <title>Genomic evolution and insights into agronomic trait innovations of Sesamum species.</title>
        <authorList>
            <person name="Miao H."/>
            <person name="Wang L."/>
            <person name="Qu L."/>
            <person name="Liu H."/>
            <person name="Sun Y."/>
            <person name="Le M."/>
            <person name="Wang Q."/>
            <person name="Wei S."/>
            <person name="Zheng Y."/>
            <person name="Lin W."/>
            <person name="Duan Y."/>
            <person name="Cao H."/>
            <person name="Xiong S."/>
            <person name="Wang X."/>
            <person name="Wei L."/>
            <person name="Li C."/>
            <person name="Ma Q."/>
            <person name="Ju M."/>
            <person name="Zhao R."/>
            <person name="Li G."/>
            <person name="Mu C."/>
            <person name="Tian Q."/>
            <person name="Mei H."/>
            <person name="Zhang T."/>
            <person name="Gao T."/>
            <person name="Zhang H."/>
        </authorList>
    </citation>
    <scope>NUCLEOTIDE SEQUENCE</scope>
    <source>
        <strain evidence="2">G02</strain>
    </source>
</reference>
<dbReference type="AlphaFoldDB" id="A0AAW2V4U7"/>
<comment type="caution">
    <text evidence="2">The sequence shown here is derived from an EMBL/GenBank/DDBJ whole genome shotgun (WGS) entry which is preliminary data.</text>
</comment>
<keyword evidence="1" id="KW-0472">Membrane</keyword>
<name>A0AAW2V4U7_SESRA</name>
<feature type="transmembrane region" description="Helical" evidence="1">
    <location>
        <begin position="47"/>
        <end position="66"/>
    </location>
</feature>
<dbReference type="EMBL" id="JACGWJ010000004">
    <property type="protein sequence ID" value="KAL0423929.1"/>
    <property type="molecule type" value="Genomic_DNA"/>
</dbReference>
<proteinExistence type="predicted"/>
<feature type="transmembrane region" description="Helical" evidence="1">
    <location>
        <begin position="72"/>
        <end position="92"/>
    </location>
</feature>
<keyword evidence="1" id="KW-1133">Transmembrane helix</keyword>
<sequence>MDEIWERAVETALDGQTDVDLVRTLTLDGAVKCVHGRLPPPSLFEKFGCILLFLCTLVVCAGFFMVQGLQASVHALMLLSWIALFVVVNMPLEDC</sequence>
<accession>A0AAW2V4U7</accession>
<evidence type="ECO:0000313" key="2">
    <source>
        <dbReference type="EMBL" id="KAL0423929.1"/>
    </source>
</evidence>